<organism evidence="2 3">
    <name type="scientific">Planococcus chinensis</name>
    <dbReference type="NCBI Taxonomy" id="272917"/>
    <lineage>
        <taxon>Bacteria</taxon>
        <taxon>Bacillati</taxon>
        <taxon>Bacillota</taxon>
        <taxon>Bacilli</taxon>
        <taxon>Bacillales</taxon>
        <taxon>Caryophanaceae</taxon>
        <taxon>Planococcus</taxon>
    </lineage>
</organism>
<dbReference type="EMBL" id="JBHUFW010000004">
    <property type="protein sequence ID" value="MFD1862024.1"/>
    <property type="molecule type" value="Genomic_DNA"/>
</dbReference>
<evidence type="ECO:0000313" key="3">
    <source>
        <dbReference type="Proteomes" id="UP001597273"/>
    </source>
</evidence>
<dbReference type="InterPro" id="IPR021309">
    <property type="entry name" value="YgaP-like_TM"/>
</dbReference>
<accession>A0ABW4QEL9</accession>
<proteinExistence type="predicted"/>
<dbReference type="Proteomes" id="UP001597273">
    <property type="component" value="Unassembled WGS sequence"/>
</dbReference>
<dbReference type="Pfam" id="PF11127">
    <property type="entry name" value="YgaP-like_TM"/>
    <property type="match status" value="1"/>
</dbReference>
<keyword evidence="3" id="KW-1185">Reference proteome</keyword>
<comment type="caution">
    <text evidence="2">The sequence shown here is derived from an EMBL/GenBank/DDBJ whole genome shotgun (WGS) entry which is preliminary data.</text>
</comment>
<feature type="domain" description="Inner membrane protein YgaP-like transmembrane" evidence="1">
    <location>
        <begin position="1"/>
        <end position="68"/>
    </location>
</feature>
<dbReference type="RefSeq" id="WP_204890923.1">
    <property type="nucleotide sequence ID" value="NZ_JBHUFW010000004.1"/>
</dbReference>
<name>A0ABW4QEL9_9BACL</name>
<evidence type="ECO:0000259" key="1">
    <source>
        <dbReference type="Pfam" id="PF11127"/>
    </source>
</evidence>
<gene>
    <name evidence="2" type="ORF">ACFSDB_03740</name>
</gene>
<evidence type="ECO:0000313" key="2">
    <source>
        <dbReference type="EMBL" id="MFD1862024.1"/>
    </source>
</evidence>
<protein>
    <submittedName>
        <fullName evidence="2">DUF2892 domain-containing protein</fullName>
    </submittedName>
</protein>
<reference evidence="3" key="1">
    <citation type="journal article" date="2019" name="Int. J. Syst. Evol. Microbiol.">
        <title>The Global Catalogue of Microorganisms (GCM) 10K type strain sequencing project: providing services to taxonomists for standard genome sequencing and annotation.</title>
        <authorList>
            <consortium name="The Broad Institute Genomics Platform"/>
            <consortium name="The Broad Institute Genome Sequencing Center for Infectious Disease"/>
            <person name="Wu L."/>
            <person name="Ma J."/>
        </authorList>
    </citation>
    <scope>NUCLEOTIDE SEQUENCE [LARGE SCALE GENOMIC DNA]</scope>
    <source>
        <strain evidence="3">CGMCC 1.15475</strain>
    </source>
</reference>
<sequence>MKKNIGTINSMMRISGGLTLLAWSIAKMAKEEPIGGQMFLAFMGAQKVAEGVTNYCPMTDMFGLDKKPVQKPITM</sequence>